<name>A0A9P8QA12_WICPI</name>
<feature type="region of interest" description="Disordered" evidence="1">
    <location>
        <begin position="501"/>
        <end position="575"/>
    </location>
</feature>
<gene>
    <name evidence="3" type="ORF">WICPIJ_002237</name>
</gene>
<feature type="region of interest" description="Disordered" evidence="1">
    <location>
        <begin position="626"/>
        <end position="645"/>
    </location>
</feature>
<organism evidence="3 4">
    <name type="scientific">Wickerhamomyces pijperi</name>
    <name type="common">Yeast</name>
    <name type="synonym">Pichia pijperi</name>
    <dbReference type="NCBI Taxonomy" id="599730"/>
    <lineage>
        <taxon>Eukaryota</taxon>
        <taxon>Fungi</taxon>
        <taxon>Dikarya</taxon>
        <taxon>Ascomycota</taxon>
        <taxon>Saccharomycotina</taxon>
        <taxon>Saccharomycetes</taxon>
        <taxon>Phaffomycetales</taxon>
        <taxon>Wickerhamomycetaceae</taxon>
        <taxon>Wickerhamomyces</taxon>
    </lineage>
</organism>
<feature type="compositionally biased region" description="Polar residues" evidence="1">
    <location>
        <begin position="539"/>
        <end position="561"/>
    </location>
</feature>
<feature type="compositionally biased region" description="Polar residues" evidence="1">
    <location>
        <begin position="398"/>
        <end position="420"/>
    </location>
</feature>
<keyword evidence="4" id="KW-1185">Reference proteome</keyword>
<dbReference type="OrthoDB" id="3981247at2759"/>
<keyword evidence="2" id="KW-1133">Transmembrane helix</keyword>
<evidence type="ECO:0000256" key="2">
    <source>
        <dbReference type="SAM" id="Phobius"/>
    </source>
</evidence>
<keyword evidence="2" id="KW-0472">Membrane</keyword>
<feature type="transmembrane region" description="Helical" evidence="2">
    <location>
        <begin position="22"/>
        <end position="44"/>
    </location>
</feature>
<evidence type="ECO:0000313" key="4">
    <source>
        <dbReference type="Proteomes" id="UP000774326"/>
    </source>
</evidence>
<feature type="region of interest" description="Disordered" evidence="1">
    <location>
        <begin position="687"/>
        <end position="722"/>
    </location>
</feature>
<accession>A0A9P8QA12</accession>
<feature type="compositionally biased region" description="Low complexity" evidence="1">
    <location>
        <begin position="687"/>
        <end position="718"/>
    </location>
</feature>
<protein>
    <submittedName>
        <fullName evidence="3">Uncharacterized protein</fullName>
    </submittedName>
</protein>
<feature type="compositionally biased region" description="Low complexity" evidence="1">
    <location>
        <begin position="388"/>
        <end position="397"/>
    </location>
</feature>
<reference evidence="3" key="2">
    <citation type="submission" date="2021-01" db="EMBL/GenBank/DDBJ databases">
        <authorList>
            <person name="Schikora-Tamarit M.A."/>
        </authorList>
    </citation>
    <scope>NUCLEOTIDE SEQUENCE</scope>
    <source>
        <strain evidence="3">CBS2887</strain>
    </source>
</reference>
<reference evidence="3" key="1">
    <citation type="journal article" date="2021" name="Open Biol.">
        <title>Shared evolutionary footprints suggest mitochondrial oxidative damage underlies multiple complex I losses in fungi.</title>
        <authorList>
            <person name="Schikora-Tamarit M.A."/>
            <person name="Marcet-Houben M."/>
            <person name="Nosek J."/>
            <person name="Gabaldon T."/>
        </authorList>
    </citation>
    <scope>NUCLEOTIDE SEQUENCE</scope>
    <source>
        <strain evidence="3">CBS2887</strain>
    </source>
</reference>
<feature type="region of interest" description="Disordered" evidence="1">
    <location>
        <begin position="388"/>
        <end position="420"/>
    </location>
</feature>
<evidence type="ECO:0000313" key="3">
    <source>
        <dbReference type="EMBL" id="KAH3686758.1"/>
    </source>
</evidence>
<proteinExistence type="predicted"/>
<evidence type="ECO:0000256" key="1">
    <source>
        <dbReference type="SAM" id="MobiDB-lite"/>
    </source>
</evidence>
<sequence>MIVLIAVELFDVFSIPFYFLNLWIKTLISSVSLFASIGTGLRLIDSLIFTNYNTEETAQLLRGSYTMEVFFLCFVASLGIKALAIGFDLQFMNVDYLQNGSTSGAAAANDGESLIDSLNGDGINLQNFRDHTVRFKTTRQYDDSEDQRYVSLKQSNATLVDQHNPINLNIKPSMTSVGPLSNITISTPQILANSTFCMQRLPIIAQPIQQGLPSNGSMSSLRTNSGHQHQRDSVRSVNNTIIGTPTLDKFMKKKTTNEDRKYGIERAAINRIPSELLPPHLKTVVSATNQSNQGLGMHSYSHSNIVSQYQQTSPIHSSAPSGNDNSNMMIMSDIPRAQSSFQLGSSNGGANVNVNHAALRKLATQDWLRQPAPFKSSTATSPCSFFPSAASSVSPSPNDQTHFMNNENSTAYPQESTLPPFSQPVFNFTGTATATDIPIKDDLTFSSEEDSDASALSINSADNDKAASRYLASARNSISGQGAEQLLSSADFLEDAIKDHGTSQLKSTDTDIDDTTGFSKARSHSPHKSLSFFKSSHSRQGSMNSSFTFGRTTSMSYSASAPGSPKRRGANASPSKKLSIKNLSLSNISFDVNNIATSAGGAQHPDNTEDDSHIPNLAYLHELQKSPSPTKHHHHLSQSSTNTVIINSRRKSIHGKHPSMGKINESLLQSKKESVINTAAAATAATATTANASSNKSKNQSPNSKRSSNGSTLSNGSLFPEEVIGEYDREKWRALQRLNMVENEN</sequence>
<dbReference type="EMBL" id="JAEUBG010001205">
    <property type="protein sequence ID" value="KAH3686758.1"/>
    <property type="molecule type" value="Genomic_DNA"/>
</dbReference>
<keyword evidence="2" id="KW-0812">Transmembrane</keyword>
<feature type="transmembrane region" description="Helical" evidence="2">
    <location>
        <begin position="65"/>
        <end position="87"/>
    </location>
</feature>
<dbReference type="Proteomes" id="UP000774326">
    <property type="component" value="Unassembled WGS sequence"/>
</dbReference>
<dbReference type="AlphaFoldDB" id="A0A9P8QA12"/>
<comment type="caution">
    <text evidence="3">The sequence shown here is derived from an EMBL/GenBank/DDBJ whole genome shotgun (WGS) entry which is preliminary data.</text>
</comment>